<dbReference type="EMBL" id="CP000554">
    <property type="protein sequence ID" value="ABM78449.1"/>
    <property type="molecule type" value="Genomic_DNA"/>
</dbReference>
<dbReference type="STRING" id="59922.P9303_17051"/>
<accession>A2CAD9</accession>
<dbReference type="Proteomes" id="UP000002274">
    <property type="component" value="Chromosome"/>
</dbReference>
<gene>
    <name evidence="6" type="ordered locus">P9303_17051</name>
</gene>
<dbReference type="GO" id="GO:0045055">
    <property type="term" value="P:regulated exocytosis"/>
    <property type="evidence" value="ECO:0007669"/>
    <property type="project" value="TreeGrafter"/>
</dbReference>
<comment type="subcellular location">
    <subcellularLocation>
        <location evidence="1">Membrane</location>
    </subcellularLocation>
</comment>
<dbReference type="HOGENOM" id="CLU_113698_0_0_3"/>
<dbReference type="PANTHER" id="PTHR31004:SF1">
    <property type="entry name" value="TRANSMEMBRANE PROTEIN 79"/>
    <property type="match status" value="1"/>
</dbReference>
<evidence type="ECO:0000256" key="1">
    <source>
        <dbReference type="ARBA" id="ARBA00004370"/>
    </source>
</evidence>
<keyword evidence="6" id="KW-0689">Ribosomal protein</keyword>
<feature type="transmembrane region" description="Helical" evidence="5">
    <location>
        <begin position="160"/>
        <end position="187"/>
    </location>
</feature>
<feature type="transmembrane region" description="Helical" evidence="5">
    <location>
        <begin position="21"/>
        <end position="44"/>
    </location>
</feature>
<name>A2CAD9_PROM3</name>
<keyword evidence="3 5" id="KW-1133">Transmembrane helix</keyword>
<dbReference type="InterPro" id="IPR023352">
    <property type="entry name" value="MAPEG-like_dom_sf"/>
</dbReference>
<organism evidence="6 7">
    <name type="scientific">Prochlorococcus marinus (strain MIT 9303)</name>
    <dbReference type="NCBI Taxonomy" id="59922"/>
    <lineage>
        <taxon>Bacteria</taxon>
        <taxon>Bacillati</taxon>
        <taxon>Cyanobacteriota</taxon>
        <taxon>Cyanophyceae</taxon>
        <taxon>Synechococcales</taxon>
        <taxon>Prochlorococcaceae</taxon>
        <taxon>Prochlorococcus</taxon>
    </lineage>
</organism>
<dbReference type="Pfam" id="PF01124">
    <property type="entry name" value="MAPEG"/>
    <property type="match status" value="1"/>
</dbReference>
<dbReference type="PANTHER" id="PTHR31004">
    <property type="entry name" value="TRANSMEMBRANE PROTEIN 79"/>
    <property type="match status" value="1"/>
</dbReference>
<dbReference type="Gene3D" id="1.20.120.550">
    <property type="entry name" value="Membrane associated eicosanoid/glutathione metabolism-like domain"/>
    <property type="match status" value="1"/>
</dbReference>
<sequence length="190" mass="20595">MNTKSKLTMEFSIKQRGVLGGMLTGTAISIGLIIFGILLNPFNFQSNLTLLEKSSVLFKSLILLALCLAFSIGRLAKHRFFNPDEIDGRGLRTDSDRAIFLQSLLQNTLEQSVLAAFVYGTWTFVMPSAWLSVVPLAALSFALGRVLFFAGYRRGAVGRAVGFTMAFYPSVLMLICTVCVLPISAVAGGS</sequence>
<evidence type="ECO:0000313" key="6">
    <source>
        <dbReference type="EMBL" id="ABM78449.1"/>
    </source>
</evidence>
<keyword evidence="4 5" id="KW-0472">Membrane</keyword>
<evidence type="ECO:0000313" key="7">
    <source>
        <dbReference type="Proteomes" id="UP000002274"/>
    </source>
</evidence>
<evidence type="ECO:0000256" key="3">
    <source>
        <dbReference type="ARBA" id="ARBA00022989"/>
    </source>
</evidence>
<feature type="transmembrane region" description="Helical" evidence="5">
    <location>
        <begin position="56"/>
        <end position="77"/>
    </location>
</feature>
<evidence type="ECO:0000256" key="5">
    <source>
        <dbReference type="SAM" id="Phobius"/>
    </source>
</evidence>
<keyword evidence="2 5" id="KW-0812">Transmembrane</keyword>
<evidence type="ECO:0000256" key="2">
    <source>
        <dbReference type="ARBA" id="ARBA00022692"/>
    </source>
</evidence>
<reference evidence="6 7" key="1">
    <citation type="journal article" date="2007" name="PLoS Genet.">
        <title>Patterns and implications of gene gain and loss in the evolution of Prochlorococcus.</title>
        <authorList>
            <person name="Kettler G.C."/>
            <person name="Martiny A.C."/>
            <person name="Huang K."/>
            <person name="Zucker J."/>
            <person name="Coleman M.L."/>
            <person name="Rodrigue S."/>
            <person name="Chen F."/>
            <person name="Lapidus A."/>
            <person name="Ferriera S."/>
            <person name="Johnson J."/>
            <person name="Steglich C."/>
            <person name="Church G.M."/>
            <person name="Richardson P."/>
            <person name="Chisholm S.W."/>
        </authorList>
    </citation>
    <scope>NUCLEOTIDE SEQUENCE [LARGE SCALE GENOMIC DNA]</scope>
    <source>
        <strain evidence="6 7">MIT 9303</strain>
    </source>
</reference>
<dbReference type="InterPro" id="IPR001129">
    <property type="entry name" value="Membr-assoc_MAPEG"/>
</dbReference>
<evidence type="ECO:0000256" key="4">
    <source>
        <dbReference type="ARBA" id="ARBA00023136"/>
    </source>
</evidence>
<feature type="transmembrane region" description="Helical" evidence="5">
    <location>
        <begin position="128"/>
        <end position="148"/>
    </location>
</feature>
<dbReference type="KEGG" id="pmf:P9303_17051"/>
<protein>
    <submittedName>
        <fullName evidence="6">Possible Ribosomal protein L11</fullName>
    </submittedName>
</protein>
<dbReference type="GO" id="GO:0005765">
    <property type="term" value="C:lysosomal membrane"/>
    <property type="evidence" value="ECO:0007669"/>
    <property type="project" value="TreeGrafter"/>
</dbReference>
<keyword evidence="6" id="KW-0687">Ribonucleoprotein</keyword>
<dbReference type="SUPFAM" id="SSF161084">
    <property type="entry name" value="MAPEG domain-like"/>
    <property type="match status" value="1"/>
</dbReference>
<dbReference type="AlphaFoldDB" id="A2CAD9"/>
<dbReference type="GO" id="GO:0005840">
    <property type="term" value="C:ribosome"/>
    <property type="evidence" value="ECO:0007669"/>
    <property type="project" value="UniProtKB-KW"/>
</dbReference>
<proteinExistence type="predicted"/>